<keyword evidence="8" id="KW-1185">Reference proteome</keyword>
<dbReference type="KEGG" id="pmuc:ING2E5A_2034"/>
<evidence type="ECO:0000313" key="7">
    <source>
        <dbReference type="EMBL" id="SCM58850.1"/>
    </source>
</evidence>
<feature type="transmembrane region" description="Helical" evidence="6">
    <location>
        <begin position="344"/>
        <end position="365"/>
    </location>
</feature>
<feature type="transmembrane region" description="Helical" evidence="6">
    <location>
        <begin position="262"/>
        <end position="281"/>
    </location>
</feature>
<evidence type="ECO:0000256" key="3">
    <source>
        <dbReference type="ARBA" id="ARBA00022692"/>
    </source>
</evidence>
<dbReference type="Proteomes" id="UP000178485">
    <property type="component" value="Chromosome i"/>
</dbReference>
<dbReference type="Pfam" id="PF13440">
    <property type="entry name" value="Polysacc_synt_3"/>
    <property type="match status" value="1"/>
</dbReference>
<evidence type="ECO:0000256" key="1">
    <source>
        <dbReference type="ARBA" id="ARBA00004651"/>
    </source>
</evidence>
<keyword evidence="3 6" id="KW-0812">Transmembrane</keyword>
<sequence length="499" mass="54886">MNKHQSSYRQIMKATSLFGGVQVFQIIISIVRSKFVALLLGPAGMGIVGLLTSTTGLVAGLTNFGLGTSAIKNISEANATGDEQRVATVIAVMRRLVWITGILGTVITLIFAPWLSHFTFGDRSYTAAFVWISATLLFSQLSTGELVLLQGLRKLQDLAKANVYGSLAGLAITIPLYYRFGVKGIVPVIILTAVSTLFFSWYFAAKTRIGKVDLNREITITEGKSMMVMGFMISLSGLISIAVAYLLRIFINRTGNTADVGLYNAGFAIINTYVGMIFTAMGTDYYPRLSAVANSNELCSRNVNQQSEIALLILAPVLIGFLVFIHWAIILLYSTQFLDITGMIYWASLGIFFKAVSWAIAFVFLAKGASRLFFWNELAGNTYTLGFSLLGYHLGGLTGLGIAFLVVYMIYMVQVYIIAKMKYQFSFTTSFIKIFAIQLTLALISFAVVNLIEKPLAYLIGTALIGFSCWYSYVELESRIGLREIVQGFIQKGKKNKEL</sequence>
<dbReference type="PANTHER" id="PTHR30250">
    <property type="entry name" value="PST FAMILY PREDICTED COLANIC ACID TRANSPORTER"/>
    <property type="match status" value="1"/>
</dbReference>
<feature type="transmembrane region" description="Helical" evidence="6">
    <location>
        <begin position="161"/>
        <end position="178"/>
    </location>
</feature>
<evidence type="ECO:0000256" key="5">
    <source>
        <dbReference type="ARBA" id="ARBA00023136"/>
    </source>
</evidence>
<evidence type="ECO:0000256" key="6">
    <source>
        <dbReference type="SAM" id="Phobius"/>
    </source>
</evidence>
<protein>
    <submittedName>
        <fullName evidence="7">Polysaccharide biosynthesis protein</fullName>
    </submittedName>
</protein>
<feature type="transmembrane region" description="Helical" evidence="6">
    <location>
        <begin position="184"/>
        <end position="205"/>
    </location>
</feature>
<keyword evidence="5 6" id="KW-0472">Membrane</keyword>
<feature type="transmembrane region" description="Helical" evidence="6">
    <location>
        <begin position="431"/>
        <end position="449"/>
    </location>
</feature>
<keyword evidence="2" id="KW-1003">Cell membrane</keyword>
<gene>
    <name evidence="7" type="ORF">ING2E5A_2034</name>
</gene>
<keyword evidence="4 6" id="KW-1133">Transmembrane helix</keyword>
<comment type="subcellular location">
    <subcellularLocation>
        <location evidence="1">Cell membrane</location>
        <topology evidence="1">Multi-pass membrane protein</topology>
    </subcellularLocation>
</comment>
<evidence type="ECO:0000313" key="8">
    <source>
        <dbReference type="Proteomes" id="UP000178485"/>
    </source>
</evidence>
<dbReference type="PANTHER" id="PTHR30250:SF11">
    <property type="entry name" value="O-ANTIGEN TRANSPORTER-RELATED"/>
    <property type="match status" value="1"/>
</dbReference>
<dbReference type="STRING" id="1642646.ING2E5A_2034"/>
<feature type="transmembrane region" description="Helical" evidence="6">
    <location>
        <begin position="96"/>
        <end position="116"/>
    </location>
</feature>
<evidence type="ECO:0000256" key="4">
    <source>
        <dbReference type="ARBA" id="ARBA00022989"/>
    </source>
</evidence>
<dbReference type="CDD" id="cd13125">
    <property type="entry name" value="MATE_like_10"/>
    <property type="match status" value="1"/>
</dbReference>
<organism evidence="7 8">
    <name type="scientific">Petrimonas mucosa</name>
    <dbReference type="NCBI Taxonomy" id="1642646"/>
    <lineage>
        <taxon>Bacteria</taxon>
        <taxon>Pseudomonadati</taxon>
        <taxon>Bacteroidota</taxon>
        <taxon>Bacteroidia</taxon>
        <taxon>Bacteroidales</taxon>
        <taxon>Dysgonomonadaceae</taxon>
        <taxon>Petrimonas</taxon>
    </lineage>
</organism>
<evidence type="ECO:0000256" key="2">
    <source>
        <dbReference type="ARBA" id="ARBA00022475"/>
    </source>
</evidence>
<dbReference type="RefSeq" id="WP_071137250.1">
    <property type="nucleotide sequence ID" value="NZ_DUQN01000055.1"/>
</dbReference>
<dbReference type="AlphaFoldDB" id="A0A1G4G8K1"/>
<dbReference type="InterPro" id="IPR050833">
    <property type="entry name" value="Poly_Biosynth_Transport"/>
</dbReference>
<reference evidence="7 8" key="1">
    <citation type="submission" date="2016-08" db="EMBL/GenBank/DDBJ databases">
        <authorList>
            <person name="Seilhamer J.J."/>
        </authorList>
    </citation>
    <scope>NUCLEOTIDE SEQUENCE [LARGE SCALE GENOMIC DNA]</scope>
    <source>
        <strain evidence="7">ING2-E5A</strain>
    </source>
</reference>
<feature type="transmembrane region" description="Helical" evidence="6">
    <location>
        <begin position="128"/>
        <end position="149"/>
    </location>
</feature>
<feature type="transmembrane region" description="Helical" evidence="6">
    <location>
        <begin position="226"/>
        <end position="250"/>
    </location>
</feature>
<feature type="transmembrane region" description="Helical" evidence="6">
    <location>
        <begin position="43"/>
        <end position="66"/>
    </location>
</feature>
<accession>A0A1G4G8K1</accession>
<dbReference type="EMBL" id="LT608328">
    <property type="protein sequence ID" value="SCM58850.1"/>
    <property type="molecule type" value="Genomic_DNA"/>
</dbReference>
<feature type="transmembrane region" description="Helical" evidence="6">
    <location>
        <begin position="455"/>
        <end position="474"/>
    </location>
</feature>
<proteinExistence type="predicted"/>
<dbReference type="GO" id="GO:0005886">
    <property type="term" value="C:plasma membrane"/>
    <property type="evidence" value="ECO:0007669"/>
    <property type="project" value="UniProtKB-SubCell"/>
</dbReference>
<name>A0A1G4G8K1_9BACT</name>
<dbReference type="InterPro" id="IPR044550">
    <property type="entry name" value="WzxE"/>
</dbReference>
<feature type="transmembrane region" description="Helical" evidence="6">
    <location>
        <begin position="309"/>
        <end position="332"/>
    </location>
</feature>
<feature type="transmembrane region" description="Helical" evidence="6">
    <location>
        <begin position="400"/>
        <end position="419"/>
    </location>
</feature>
<dbReference type="GO" id="GO:0009246">
    <property type="term" value="P:enterobacterial common antigen biosynthetic process"/>
    <property type="evidence" value="ECO:0007669"/>
    <property type="project" value="InterPro"/>
</dbReference>